<reference evidence="1" key="1">
    <citation type="submission" date="2009-01" db="EMBL/GenBank/DDBJ databases">
        <title>Complete sequence of chromosome Cyanothece sp. PCC 7425.</title>
        <authorList>
            <consortium name="US DOE Joint Genome Institute"/>
            <person name="Lucas S."/>
            <person name="Copeland A."/>
            <person name="Lapidus A."/>
            <person name="Glavina del Rio T."/>
            <person name="Dalin E."/>
            <person name="Tice H."/>
            <person name="Bruce D."/>
            <person name="Goodwin L."/>
            <person name="Pitluck S."/>
            <person name="Sims D."/>
            <person name="Meineke L."/>
            <person name="Brettin T."/>
            <person name="Detter J.C."/>
            <person name="Han C."/>
            <person name="Larimer F."/>
            <person name="Land M."/>
            <person name="Hauser L."/>
            <person name="Kyrpides N."/>
            <person name="Ovchinnikova G."/>
            <person name="Liberton M."/>
            <person name="Stoeckel J."/>
            <person name="Banerjee A."/>
            <person name="Singh A."/>
            <person name="Page L."/>
            <person name="Sato H."/>
            <person name="Zhao L."/>
            <person name="Sherman L."/>
            <person name="Pakrasi H."/>
            <person name="Richardson P."/>
        </authorList>
    </citation>
    <scope>NUCLEOTIDE SEQUENCE</scope>
    <source>
        <strain evidence="1">PCC 7425</strain>
    </source>
</reference>
<proteinExistence type="predicted"/>
<dbReference type="KEGG" id="cyn:Cyan7425_3183"/>
<dbReference type="EMBL" id="CP001344">
    <property type="protein sequence ID" value="ACL45511.1"/>
    <property type="molecule type" value="Genomic_DNA"/>
</dbReference>
<evidence type="ECO:0000313" key="1">
    <source>
        <dbReference type="EMBL" id="ACL45511.1"/>
    </source>
</evidence>
<name>B8HN42_CYAP4</name>
<gene>
    <name evidence="1" type="ordered locus">Cyan7425_3183</name>
</gene>
<dbReference type="HOGENOM" id="CLU_3250317_0_0_3"/>
<accession>B8HN42</accession>
<protein>
    <submittedName>
        <fullName evidence="1">Uncharacterized protein</fullName>
    </submittedName>
</protein>
<sequence>MVSVFTTTLQATGLCGITQAQTTADGNSATTLTLSNLRLVSG</sequence>
<organism evidence="1">
    <name type="scientific">Cyanothece sp. (strain PCC 7425 / ATCC 29141)</name>
    <dbReference type="NCBI Taxonomy" id="395961"/>
    <lineage>
        <taxon>Bacteria</taxon>
        <taxon>Bacillati</taxon>
        <taxon>Cyanobacteriota</taxon>
        <taxon>Cyanophyceae</taxon>
        <taxon>Gomontiellales</taxon>
        <taxon>Cyanothecaceae</taxon>
        <taxon>Cyanothece</taxon>
    </lineage>
</organism>
<dbReference type="AlphaFoldDB" id="B8HN42"/>